<evidence type="ECO:0000256" key="1">
    <source>
        <dbReference type="ARBA" id="ARBA00004141"/>
    </source>
</evidence>
<feature type="transmembrane region" description="Helical" evidence="7">
    <location>
        <begin position="159"/>
        <end position="180"/>
    </location>
</feature>
<name>A0AA38VC74_9PEZI</name>
<comment type="caution">
    <text evidence="9">The sequence shown here is derived from an EMBL/GenBank/DDBJ whole genome shotgun (WGS) entry which is preliminary data.</text>
</comment>
<feature type="domain" description="Rhodopsin" evidence="8">
    <location>
        <begin position="66"/>
        <end position="302"/>
    </location>
</feature>
<evidence type="ECO:0000313" key="9">
    <source>
        <dbReference type="EMBL" id="KAJ9136866.1"/>
    </source>
</evidence>
<dbReference type="PANTHER" id="PTHR33048:SF42">
    <property type="entry name" value="INTEGRAL MEMBRANE PROTEIN"/>
    <property type="match status" value="1"/>
</dbReference>
<accession>A0AA38VC74</accession>
<keyword evidence="2 7" id="KW-0812">Transmembrane</keyword>
<feature type="transmembrane region" description="Helical" evidence="7">
    <location>
        <begin position="119"/>
        <end position="139"/>
    </location>
</feature>
<evidence type="ECO:0000256" key="2">
    <source>
        <dbReference type="ARBA" id="ARBA00022692"/>
    </source>
</evidence>
<protein>
    <submittedName>
        <fullName evidence="9">Integral membrane protein</fullName>
    </submittedName>
</protein>
<feature type="region of interest" description="Disordered" evidence="6">
    <location>
        <begin position="1"/>
        <end position="26"/>
    </location>
</feature>
<keyword evidence="3 7" id="KW-1133">Transmembrane helix</keyword>
<feature type="transmembrane region" description="Helical" evidence="7">
    <location>
        <begin position="242"/>
        <end position="266"/>
    </location>
</feature>
<dbReference type="EMBL" id="JANBVO010000037">
    <property type="protein sequence ID" value="KAJ9136866.1"/>
    <property type="molecule type" value="Genomic_DNA"/>
</dbReference>
<evidence type="ECO:0000313" key="10">
    <source>
        <dbReference type="Proteomes" id="UP001174694"/>
    </source>
</evidence>
<comment type="subcellular location">
    <subcellularLocation>
        <location evidence="1">Membrane</location>
        <topology evidence="1">Multi-pass membrane protein</topology>
    </subcellularLocation>
</comment>
<proteinExistence type="inferred from homology"/>
<dbReference type="Proteomes" id="UP001174694">
    <property type="component" value="Unassembled WGS sequence"/>
</dbReference>
<evidence type="ECO:0000256" key="5">
    <source>
        <dbReference type="ARBA" id="ARBA00038359"/>
    </source>
</evidence>
<organism evidence="9 10">
    <name type="scientific">Pleurostoma richardsiae</name>
    <dbReference type="NCBI Taxonomy" id="41990"/>
    <lineage>
        <taxon>Eukaryota</taxon>
        <taxon>Fungi</taxon>
        <taxon>Dikarya</taxon>
        <taxon>Ascomycota</taxon>
        <taxon>Pezizomycotina</taxon>
        <taxon>Sordariomycetes</taxon>
        <taxon>Sordariomycetidae</taxon>
        <taxon>Calosphaeriales</taxon>
        <taxon>Pleurostomataceae</taxon>
        <taxon>Pleurostoma</taxon>
    </lineage>
</organism>
<keyword evidence="10" id="KW-1185">Reference proteome</keyword>
<feature type="region of interest" description="Disordered" evidence="6">
    <location>
        <begin position="363"/>
        <end position="394"/>
    </location>
</feature>
<feature type="transmembrane region" description="Helical" evidence="7">
    <location>
        <begin position="208"/>
        <end position="230"/>
    </location>
</feature>
<evidence type="ECO:0000259" key="8">
    <source>
        <dbReference type="Pfam" id="PF20684"/>
    </source>
</evidence>
<dbReference type="InterPro" id="IPR052337">
    <property type="entry name" value="SAT4-like"/>
</dbReference>
<evidence type="ECO:0000256" key="6">
    <source>
        <dbReference type="SAM" id="MobiDB-lite"/>
    </source>
</evidence>
<gene>
    <name evidence="9" type="ORF">NKR23_g9468</name>
</gene>
<keyword evidence="4 7" id="KW-0472">Membrane</keyword>
<evidence type="ECO:0000256" key="3">
    <source>
        <dbReference type="ARBA" id="ARBA00022989"/>
    </source>
</evidence>
<feature type="region of interest" description="Disordered" evidence="6">
    <location>
        <begin position="326"/>
        <end position="350"/>
    </location>
</feature>
<feature type="transmembrane region" description="Helical" evidence="7">
    <location>
        <begin position="278"/>
        <end position="301"/>
    </location>
</feature>
<comment type="similarity">
    <text evidence="5">Belongs to the SAT4 family.</text>
</comment>
<dbReference type="GO" id="GO:0016020">
    <property type="term" value="C:membrane"/>
    <property type="evidence" value="ECO:0007669"/>
    <property type="project" value="UniProtKB-SubCell"/>
</dbReference>
<dbReference type="PANTHER" id="PTHR33048">
    <property type="entry name" value="PTH11-LIKE INTEGRAL MEMBRANE PROTEIN (AFU_ORTHOLOGUE AFUA_5G11245)"/>
    <property type="match status" value="1"/>
</dbReference>
<evidence type="ECO:0000256" key="4">
    <source>
        <dbReference type="ARBA" id="ARBA00023136"/>
    </source>
</evidence>
<evidence type="ECO:0000256" key="7">
    <source>
        <dbReference type="SAM" id="Phobius"/>
    </source>
</evidence>
<dbReference type="Pfam" id="PF20684">
    <property type="entry name" value="Fung_rhodopsin"/>
    <property type="match status" value="1"/>
</dbReference>
<reference evidence="9" key="1">
    <citation type="submission" date="2022-07" db="EMBL/GenBank/DDBJ databases">
        <title>Fungi with potential for degradation of polypropylene.</title>
        <authorList>
            <person name="Gostincar C."/>
        </authorList>
    </citation>
    <scope>NUCLEOTIDE SEQUENCE</scope>
    <source>
        <strain evidence="9">EXF-13308</strain>
    </source>
</reference>
<dbReference type="InterPro" id="IPR049326">
    <property type="entry name" value="Rhodopsin_dom_fungi"/>
</dbReference>
<dbReference type="AlphaFoldDB" id="A0AA38VC74"/>
<feature type="transmembrane region" description="Helical" evidence="7">
    <location>
        <begin position="82"/>
        <end position="107"/>
    </location>
</feature>
<feature type="transmembrane region" description="Helical" evidence="7">
    <location>
        <begin position="51"/>
        <end position="70"/>
    </location>
</feature>
<sequence>MSSETGAASGTAITTRASSTTTTTTTSATGPFATNYFFKLPHDNYGPQLNFTIWLLTALSALFLGLRVYCKFFRHRGLWWDDYVLIASWVTLAAGVSLQSVCVSYGFGKHIWDIDHTKILPFLVVSTIAGFLLILSAVWSKTSFAITLLRISDGWIKRFVWFVIITINIALGVSALFQFIQCWPVEKQWYPHVKGTCWPKRFLVRYNIFTAAYSGAMDVVLATLPWRIIWPLTMNKKEKCGVILAMSMGVFAGITSIIKTVTLTAIGDPDIIRTINLVILATAECAITIMAASIPILRALIRDNTHPPPAQFYHYDENRWAASRHSQARASLGAEDRSQQQQRRKSRLSGLLGERLSERLGGFLRPSGGSAHSRGGSTASSAEPPLGKVVQTDEARIEYHIREIQKIGTGLGPM</sequence>